<sequence>MQCNIVWVWVGGGVGGGLASFPCNTRPRRQLLRLLLWYGHGASSFLQRRTSRRYRLSPRAGADLTHIIPLRWCSYYFYLRYPPTYCTSTVHSLVLLAPAVCLHIQCPCSCTQATRPLPSPRIPFPSRQLRLPSRLTSTRAPPRLSLAGLCPFQV</sequence>
<evidence type="ECO:0000313" key="3">
    <source>
        <dbReference type="Proteomes" id="UP000235672"/>
    </source>
</evidence>
<evidence type="ECO:0000256" key="1">
    <source>
        <dbReference type="SAM" id="Phobius"/>
    </source>
</evidence>
<name>A0A2J6QMJ3_9HELO</name>
<dbReference type="Proteomes" id="UP000235672">
    <property type="component" value="Unassembled WGS sequence"/>
</dbReference>
<keyword evidence="1" id="KW-0812">Transmembrane</keyword>
<dbReference type="AlphaFoldDB" id="A0A2J6QMJ3"/>
<feature type="transmembrane region" description="Helical" evidence="1">
    <location>
        <begin position="6"/>
        <end position="23"/>
    </location>
</feature>
<protein>
    <submittedName>
        <fullName evidence="2">Uncharacterized protein</fullName>
    </submittedName>
</protein>
<proteinExistence type="predicted"/>
<keyword evidence="1" id="KW-1133">Transmembrane helix</keyword>
<keyword evidence="1" id="KW-0472">Membrane</keyword>
<organism evidence="2 3">
    <name type="scientific">Hyaloscypha hepaticicola</name>
    <dbReference type="NCBI Taxonomy" id="2082293"/>
    <lineage>
        <taxon>Eukaryota</taxon>
        <taxon>Fungi</taxon>
        <taxon>Dikarya</taxon>
        <taxon>Ascomycota</taxon>
        <taxon>Pezizomycotina</taxon>
        <taxon>Leotiomycetes</taxon>
        <taxon>Helotiales</taxon>
        <taxon>Hyaloscyphaceae</taxon>
        <taxon>Hyaloscypha</taxon>
    </lineage>
</organism>
<gene>
    <name evidence="2" type="ORF">NA56DRAFT_238434</name>
</gene>
<accession>A0A2J6QMJ3</accession>
<evidence type="ECO:0000313" key="2">
    <source>
        <dbReference type="EMBL" id="PMD27493.1"/>
    </source>
</evidence>
<dbReference type="EMBL" id="KZ613466">
    <property type="protein sequence ID" value="PMD27493.1"/>
    <property type="molecule type" value="Genomic_DNA"/>
</dbReference>
<reference evidence="2 3" key="1">
    <citation type="submission" date="2016-05" db="EMBL/GenBank/DDBJ databases">
        <title>A degradative enzymes factory behind the ericoid mycorrhizal symbiosis.</title>
        <authorList>
            <consortium name="DOE Joint Genome Institute"/>
            <person name="Martino E."/>
            <person name="Morin E."/>
            <person name="Grelet G."/>
            <person name="Kuo A."/>
            <person name="Kohler A."/>
            <person name="Daghino S."/>
            <person name="Barry K."/>
            <person name="Choi C."/>
            <person name="Cichocki N."/>
            <person name="Clum A."/>
            <person name="Copeland A."/>
            <person name="Hainaut M."/>
            <person name="Haridas S."/>
            <person name="Labutti K."/>
            <person name="Lindquist E."/>
            <person name="Lipzen A."/>
            <person name="Khouja H.-R."/>
            <person name="Murat C."/>
            <person name="Ohm R."/>
            <person name="Olson A."/>
            <person name="Spatafora J."/>
            <person name="Veneault-Fourrey C."/>
            <person name="Henrissat B."/>
            <person name="Grigoriev I."/>
            <person name="Martin F."/>
            <person name="Perotto S."/>
        </authorList>
    </citation>
    <scope>NUCLEOTIDE SEQUENCE [LARGE SCALE GENOMIC DNA]</scope>
    <source>
        <strain evidence="2 3">UAMH 7357</strain>
    </source>
</reference>
<keyword evidence="3" id="KW-1185">Reference proteome</keyword>